<dbReference type="OrthoDB" id="5793379at2"/>
<dbReference type="GO" id="GO:0016705">
    <property type="term" value="F:oxidoreductase activity, acting on paired donors, with incorporation or reduction of molecular oxygen"/>
    <property type="evidence" value="ECO:0007669"/>
    <property type="project" value="InterPro"/>
</dbReference>
<keyword evidence="2" id="KW-0472">Membrane</keyword>
<evidence type="ECO:0000256" key="2">
    <source>
        <dbReference type="SAM" id="Phobius"/>
    </source>
</evidence>
<gene>
    <name evidence="3" type="primary">crtY</name>
    <name evidence="3" type="ORF">D3Y57_11045</name>
</gene>
<keyword evidence="4" id="KW-1185">Reference proteome</keyword>
<dbReference type="NCBIfam" id="TIGR01789">
    <property type="entry name" value="lycopene_cycl"/>
    <property type="match status" value="1"/>
</dbReference>
<comment type="similarity">
    <text evidence="1">Belongs to the lycopene cyclase family.</text>
</comment>
<dbReference type="GO" id="GO:0045436">
    <property type="term" value="F:lycopene beta cyclase activity"/>
    <property type="evidence" value="ECO:0007669"/>
    <property type="project" value="InterPro"/>
</dbReference>
<accession>A0A494THG9</accession>
<dbReference type="Pfam" id="PF05834">
    <property type="entry name" value="Lycopene_cycl"/>
    <property type="match status" value="1"/>
</dbReference>
<keyword evidence="2" id="KW-1133">Transmembrane helix</keyword>
<name>A0A494THG9_SPHPE</name>
<dbReference type="RefSeq" id="WP_121153028.1">
    <property type="nucleotide sequence ID" value="NZ_CP032829.1"/>
</dbReference>
<reference evidence="3 4" key="1">
    <citation type="submission" date="2018-09" db="EMBL/GenBank/DDBJ databases">
        <title>Sphingomonas peninsula sp. nov., isolated from fildes peninsula, Antarctic soil.</title>
        <authorList>
            <person name="Yingchao G."/>
        </authorList>
    </citation>
    <scope>NUCLEOTIDE SEQUENCE [LARGE SCALE GENOMIC DNA]</scope>
    <source>
        <strain evidence="3 4">YZ-8</strain>
    </source>
</reference>
<dbReference type="NCBIfam" id="TIGR01790">
    <property type="entry name" value="carotene-cycl"/>
    <property type="match status" value="1"/>
</dbReference>
<proteinExistence type="inferred from homology"/>
<dbReference type="InterPro" id="IPR010108">
    <property type="entry name" value="Lycopene_cyclase_b/e"/>
</dbReference>
<dbReference type="AlphaFoldDB" id="A0A494THG9"/>
<feature type="transmembrane region" description="Helical" evidence="2">
    <location>
        <begin position="7"/>
        <end position="26"/>
    </location>
</feature>
<organism evidence="3 4">
    <name type="scientific">Sphingomonas paeninsulae</name>
    <dbReference type="NCBI Taxonomy" id="2319844"/>
    <lineage>
        <taxon>Bacteria</taxon>
        <taxon>Pseudomonadati</taxon>
        <taxon>Pseudomonadota</taxon>
        <taxon>Alphaproteobacteria</taxon>
        <taxon>Sphingomonadales</taxon>
        <taxon>Sphingomonadaceae</taxon>
        <taxon>Sphingomonas</taxon>
    </lineage>
</organism>
<dbReference type="Proteomes" id="UP000276254">
    <property type="component" value="Chromosome"/>
</dbReference>
<dbReference type="KEGG" id="spha:D3Y57_11045"/>
<keyword evidence="2" id="KW-0812">Transmembrane</keyword>
<sequence>MGDKDRFDILILGGGLSGGLIALALARLQPQLSVGIVEAASTIGGNHIWSFFDSDVAPEDRWLVDPLIGHRWAEYDVAFPGFSRRFAAGYNSIESERLDEVVRGAMGDGIIRGNVIEVRTDGITLADGRTISAGAVIDARGVGDLSMLVCGWQKFLGRLLTIDGGHGLTGPVVMDATVDQAEGYRFVYLLPFDTNRVFIEDTYYSDSPTLDVETLGARIDDYAAARGWRVAATERQETGVLPVAMGGDFECYWDSTGVGVAKSGVRAALFHPLTSYSLPDAVSFAVNLARGERFDGPTLATATHTYARTHWRSGRYYRLLTTMLFKAADPPQRYRVLQRFYGLRPALIGRFYSGHSTILDKMRILAGRPPVPIGRAMKALLIGRKL</sequence>
<protein>
    <submittedName>
        <fullName evidence="3">Lycopene cyclase</fullName>
    </submittedName>
</protein>
<evidence type="ECO:0000256" key="1">
    <source>
        <dbReference type="ARBA" id="ARBA00006599"/>
    </source>
</evidence>
<dbReference type="InterPro" id="IPR036188">
    <property type="entry name" value="FAD/NAD-bd_sf"/>
</dbReference>
<dbReference type="SUPFAM" id="SSF51905">
    <property type="entry name" value="FAD/NAD(P)-binding domain"/>
    <property type="match status" value="1"/>
</dbReference>
<dbReference type="GO" id="GO:0016117">
    <property type="term" value="P:carotenoid biosynthetic process"/>
    <property type="evidence" value="ECO:0007669"/>
    <property type="project" value="InterPro"/>
</dbReference>
<evidence type="ECO:0000313" key="3">
    <source>
        <dbReference type="EMBL" id="AYJ86403.1"/>
    </source>
</evidence>
<dbReference type="EMBL" id="CP032829">
    <property type="protein sequence ID" value="AYJ86403.1"/>
    <property type="molecule type" value="Genomic_DNA"/>
</dbReference>
<evidence type="ECO:0000313" key="4">
    <source>
        <dbReference type="Proteomes" id="UP000276254"/>
    </source>
</evidence>
<dbReference type="InterPro" id="IPR008461">
    <property type="entry name" value="CrtY"/>
</dbReference>